<proteinExistence type="predicted"/>
<sequence>MKKTVKIEIFSDGTIQAETKGIKGKKCMDYMKILEEILEAETVDSDHTPEYFEKENIQNRNIEKQKNQ</sequence>
<evidence type="ECO:0000313" key="3">
    <source>
        <dbReference type="Proteomes" id="UP000007360"/>
    </source>
</evidence>
<evidence type="ECO:0008006" key="4">
    <source>
        <dbReference type="Google" id="ProtNLM"/>
    </source>
</evidence>
<accession>K2RQE1</accession>
<name>K2RQE1_METFP</name>
<comment type="caution">
    <text evidence="2">The sequence shown here is derived from an EMBL/GenBank/DDBJ whole genome shotgun (WGS) entry which is preliminary data.</text>
</comment>
<dbReference type="AlphaFoldDB" id="K2RQE1"/>
<reference evidence="2 3" key="1">
    <citation type="journal article" date="2012" name="J. Bacteriol.">
        <title>Draft genome sequence of Methanobacterium formicicum DSM 3637, an archaebacterium isolated from the methane producer amoeba Pelomyxa palustris.</title>
        <authorList>
            <person name="Gutierrez G."/>
        </authorList>
    </citation>
    <scope>NUCLEOTIDE SEQUENCE [LARGE SCALE GENOMIC DNA]</scope>
    <source>
        <strain evidence="3">DSM 3637 / PP1</strain>
    </source>
</reference>
<dbReference type="RefSeq" id="WP_004031725.1">
    <property type="nucleotide sequence ID" value="NZ_AMPO01000011.1"/>
</dbReference>
<evidence type="ECO:0000256" key="1">
    <source>
        <dbReference type="SAM" id="MobiDB-lite"/>
    </source>
</evidence>
<dbReference type="Proteomes" id="UP000007360">
    <property type="component" value="Unassembled WGS sequence"/>
</dbReference>
<feature type="region of interest" description="Disordered" evidence="1">
    <location>
        <begin position="45"/>
        <end position="68"/>
    </location>
</feature>
<dbReference type="PATRIC" id="fig|1204725.3.peg.2255"/>
<gene>
    <name evidence="2" type="ORF">A994_11227</name>
</gene>
<dbReference type="EMBL" id="AMPO01000011">
    <property type="protein sequence ID" value="EKF84965.1"/>
    <property type="molecule type" value="Genomic_DNA"/>
</dbReference>
<organism evidence="2 3">
    <name type="scientific">Methanobacterium formicicum (strain DSM 3637 / PP1)</name>
    <dbReference type="NCBI Taxonomy" id="1204725"/>
    <lineage>
        <taxon>Archaea</taxon>
        <taxon>Methanobacteriati</taxon>
        <taxon>Methanobacteriota</taxon>
        <taxon>Methanomada group</taxon>
        <taxon>Methanobacteria</taxon>
        <taxon>Methanobacteriales</taxon>
        <taxon>Methanobacteriaceae</taxon>
        <taxon>Methanobacterium</taxon>
    </lineage>
</organism>
<protein>
    <recommendedName>
        <fullName evidence="4">DUF2997 domain-containing protein</fullName>
    </recommendedName>
</protein>
<keyword evidence="3" id="KW-1185">Reference proteome</keyword>
<dbReference type="Pfam" id="PF11211">
    <property type="entry name" value="DUF2997"/>
    <property type="match status" value="1"/>
</dbReference>
<dbReference type="InterPro" id="IPR021375">
    <property type="entry name" value="DUF2997"/>
</dbReference>
<evidence type="ECO:0000313" key="2">
    <source>
        <dbReference type="EMBL" id="EKF84965.1"/>
    </source>
</evidence>
<dbReference type="OrthoDB" id="69669at2157"/>